<gene>
    <name evidence="3" type="ORF">GIW81_05840</name>
</gene>
<dbReference type="Proteomes" id="UP000440694">
    <property type="component" value="Unassembled WGS sequence"/>
</dbReference>
<accession>A0A6I3KG16</accession>
<evidence type="ECO:0000313" key="3">
    <source>
        <dbReference type="EMBL" id="MTD93854.1"/>
    </source>
</evidence>
<evidence type="ECO:0000256" key="1">
    <source>
        <dbReference type="SAM" id="SignalP"/>
    </source>
</evidence>
<keyword evidence="1" id="KW-0732">Signal</keyword>
<name>A0A6I3KG16_9HYPH</name>
<dbReference type="AlphaFoldDB" id="A0A6I3KG16"/>
<keyword evidence="4" id="KW-1185">Reference proteome</keyword>
<reference evidence="3 4" key="1">
    <citation type="submission" date="2019-11" db="EMBL/GenBank/DDBJ databases">
        <title>Identification of a novel strain.</title>
        <authorList>
            <person name="Xu Q."/>
            <person name="Wang G."/>
        </authorList>
    </citation>
    <scope>NUCLEOTIDE SEQUENCE [LARGE SCALE GENOMIC DNA]</scope>
    <source>
        <strain evidence="4">xq</strain>
    </source>
</reference>
<feature type="signal peptide" evidence="1">
    <location>
        <begin position="1"/>
        <end position="19"/>
    </location>
</feature>
<dbReference type="Pfam" id="PF04366">
    <property type="entry name" value="Ysc84"/>
    <property type="match status" value="1"/>
</dbReference>
<feature type="chain" id="PRO_5026167763" description="Ysc84 actin-binding domain-containing protein" evidence="1">
    <location>
        <begin position="20"/>
        <end position="182"/>
    </location>
</feature>
<organism evidence="3 4">
    <name type="scientific">Hyphomicrobium album</name>
    <dbReference type="NCBI Taxonomy" id="2665159"/>
    <lineage>
        <taxon>Bacteria</taxon>
        <taxon>Pseudomonadati</taxon>
        <taxon>Pseudomonadota</taxon>
        <taxon>Alphaproteobacteria</taxon>
        <taxon>Hyphomicrobiales</taxon>
        <taxon>Hyphomicrobiaceae</taxon>
        <taxon>Hyphomicrobium</taxon>
    </lineage>
</organism>
<proteinExistence type="predicted"/>
<sequence>MSRSLLWAVMCAVSLIAAAPQDSRAASAYEIDVGVDETLERFYYSIRGARELAHKAVGVLVFPSVVKAGFGFGGEYGEGALRIRGRTVDYYNTLSASVGFQLGVQERSVIIMFMTPDALDQFRRTAGWKVGADASVAIITVGIGGSIDTNKITSPVVGFVLDPKGLMYNLTLEGSKISRIRR</sequence>
<dbReference type="RefSeq" id="WP_154738353.1">
    <property type="nucleotide sequence ID" value="NZ_WMBQ01000001.1"/>
</dbReference>
<dbReference type="InterPro" id="IPR007461">
    <property type="entry name" value="Ysc84_actin-binding"/>
</dbReference>
<comment type="caution">
    <text evidence="3">The sequence shown here is derived from an EMBL/GenBank/DDBJ whole genome shotgun (WGS) entry which is preliminary data.</text>
</comment>
<dbReference type="EMBL" id="WMBQ01000001">
    <property type="protein sequence ID" value="MTD93854.1"/>
    <property type="molecule type" value="Genomic_DNA"/>
</dbReference>
<evidence type="ECO:0000259" key="2">
    <source>
        <dbReference type="Pfam" id="PF04366"/>
    </source>
</evidence>
<protein>
    <recommendedName>
        <fullName evidence="2">Ysc84 actin-binding domain-containing protein</fullName>
    </recommendedName>
</protein>
<feature type="domain" description="Ysc84 actin-binding" evidence="2">
    <location>
        <begin position="96"/>
        <end position="178"/>
    </location>
</feature>
<evidence type="ECO:0000313" key="4">
    <source>
        <dbReference type="Proteomes" id="UP000440694"/>
    </source>
</evidence>